<sequence>MCIPDFIVGQDKQRDCEQDDGVRSEFLRPEQDIHHVRENGNCQ</sequence>
<protein>
    <submittedName>
        <fullName evidence="1">Uncharacterized protein</fullName>
    </submittedName>
</protein>
<proteinExistence type="predicted"/>
<accession>A0A1H7MHK7</accession>
<dbReference type="EMBL" id="FNZR01000003">
    <property type="protein sequence ID" value="SEL10185.1"/>
    <property type="molecule type" value="Genomic_DNA"/>
</dbReference>
<dbReference type="AlphaFoldDB" id="A0A1H7MHK7"/>
<keyword evidence="2" id="KW-1185">Reference proteome</keyword>
<gene>
    <name evidence="1" type="ORF">SAMN05421740_103502</name>
</gene>
<organism evidence="1 2">
    <name type="scientific">Parapedobacter koreensis</name>
    <dbReference type="NCBI Taxonomy" id="332977"/>
    <lineage>
        <taxon>Bacteria</taxon>
        <taxon>Pseudomonadati</taxon>
        <taxon>Bacteroidota</taxon>
        <taxon>Sphingobacteriia</taxon>
        <taxon>Sphingobacteriales</taxon>
        <taxon>Sphingobacteriaceae</taxon>
        <taxon>Parapedobacter</taxon>
    </lineage>
</organism>
<dbReference type="Proteomes" id="UP000198916">
    <property type="component" value="Unassembled WGS sequence"/>
</dbReference>
<evidence type="ECO:0000313" key="1">
    <source>
        <dbReference type="EMBL" id="SEL10185.1"/>
    </source>
</evidence>
<evidence type="ECO:0000313" key="2">
    <source>
        <dbReference type="Proteomes" id="UP000198916"/>
    </source>
</evidence>
<dbReference type="STRING" id="332977.SAMN05421740_103502"/>
<reference evidence="2" key="1">
    <citation type="submission" date="2016-10" db="EMBL/GenBank/DDBJ databases">
        <authorList>
            <person name="Varghese N."/>
            <person name="Submissions S."/>
        </authorList>
    </citation>
    <scope>NUCLEOTIDE SEQUENCE [LARGE SCALE GENOMIC DNA]</scope>
    <source>
        <strain evidence="2">Jip14</strain>
    </source>
</reference>
<name>A0A1H7MHK7_9SPHI</name>